<protein>
    <submittedName>
        <fullName evidence="2">Uncharacterized protein</fullName>
    </submittedName>
</protein>
<dbReference type="EMBL" id="BMNE01000003">
    <property type="protein sequence ID" value="GGN81977.1"/>
    <property type="molecule type" value="Genomic_DNA"/>
</dbReference>
<evidence type="ECO:0000313" key="3">
    <source>
        <dbReference type="Proteomes" id="UP000658127"/>
    </source>
</evidence>
<name>A0ABQ2KIB8_9NOCA</name>
<proteinExistence type="predicted"/>
<keyword evidence="3" id="KW-1185">Reference proteome</keyword>
<organism evidence="2 3">
    <name type="scientific">Nocardia rhizosphaerihabitans</name>
    <dbReference type="NCBI Taxonomy" id="1691570"/>
    <lineage>
        <taxon>Bacteria</taxon>
        <taxon>Bacillati</taxon>
        <taxon>Actinomycetota</taxon>
        <taxon>Actinomycetes</taxon>
        <taxon>Mycobacteriales</taxon>
        <taxon>Nocardiaceae</taxon>
        <taxon>Nocardia</taxon>
    </lineage>
</organism>
<gene>
    <name evidence="2" type="ORF">GCM10011610_32920</name>
</gene>
<dbReference type="Proteomes" id="UP000658127">
    <property type="component" value="Unassembled WGS sequence"/>
</dbReference>
<reference evidence="3" key="1">
    <citation type="journal article" date="2019" name="Int. J. Syst. Evol. Microbiol.">
        <title>The Global Catalogue of Microorganisms (GCM) 10K type strain sequencing project: providing services to taxonomists for standard genome sequencing and annotation.</title>
        <authorList>
            <consortium name="The Broad Institute Genomics Platform"/>
            <consortium name="The Broad Institute Genome Sequencing Center for Infectious Disease"/>
            <person name="Wu L."/>
            <person name="Ma J."/>
        </authorList>
    </citation>
    <scope>NUCLEOTIDE SEQUENCE [LARGE SCALE GENOMIC DNA]</scope>
    <source>
        <strain evidence="3">CGMCC 4.7329</strain>
    </source>
</reference>
<comment type="caution">
    <text evidence="2">The sequence shown here is derived from an EMBL/GenBank/DDBJ whole genome shotgun (WGS) entry which is preliminary data.</text>
</comment>
<accession>A0ABQ2KIB8</accession>
<evidence type="ECO:0000313" key="2">
    <source>
        <dbReference type="EMBL" id="GGN81977.1"/>
    </source>
</evidence>
<feature type="region of interest" description="Disordered" evidence="1">
    <location>
        <begin position="70"/>
        <end position="101"/>
    </location>
</feature>
<evidence type="ECO:0000256" key="1">
    <source>
        <dbReference type="SAM" id="MobiDB-lite"/>
    </source>
</evidence>
<sequence>MAPLVLGAVEESAQGEPFGIAAADIVDQDVDPAEFLERGVDDRCRALAGAEIGGNGGGRGLFEFRGDGAGGAEDADTCRGEGFGDGETDAARGAGDDGGLAGEFEIHGNTFLEL</sequence>